<feature type="transmembrane region" description="Helical" evidence="5">
    <location>
        <begin position="771"/>
        <end position="792"/>
    </location>
</feature>
<dbReference type="RefSeq" id="WP_114043505.1">
    <property type="nucleotide sequence ID" value="NZ_CP025198.1"/>
</dbReference>
<organism evidence="7 8">
    <name type="scientific">Acidipropionibacterium virtanenii</name>
    <dbReference type="NCBI Taxonomy" id="2057246"/>
    <lineage>
        <taxon>Bacteria</taxon>
        <taxon>Bacillati</taxon>
        <taxon>Actinomycetota</taxon>
        <taxon>Actinomycetes</taxon>
        <taxon>Propionibacteriales</taxon>
        <taxon>Propionibacteriaceae</taxon>
        <taxon>Acidipropionibacterium</taxon>
    </lineage>
</organism>
<dbReference type="AlphaFoldDB" id="A0A344UPZ1"/>
<dbReference type="KEGG" id="acij:JS278_00142"/>
<evidence type="ECO:0000256" key="2">
    <source>
        <dbReference type="ARBA" id="ARBA00022692"/>
    </source>
</evidence>
<feature type="domain" description="ABC-2 type transporter transmembrane" evidence="6">
    <location>
        <begin position="24"/>
        <end position="188"/>
    </location>
</feature>
<sequence length="808" mass="83258">MSRFTMPRAERSHSTITLSIPSVIALILVPLLVAAGLIGTTWKMTDRLGQVKAAIVNEDAGVKLNGQQVPLGRQLSGGLIKSDTQTTDGRTISWELSDSDKASDGLKSGEYAAVVTIPKDFSKDATSYSANKADKANSAVINVRTSDSAPVTDTTIATMTAQAAERETNKTLNSQYLDNIYIGFNKSANSMVSLAKGAKQLDNGAASLNSGIKQSTNGAKQLNTGMGQLDKGGSQLATSGNQMVVGVKQLATGINALDVNGQKLSKSGKQLSSGVSQLSTGMTQLGTSGDKLASSGKQLNSGVSQLSTGLNKLDKQLQSSSSGSGSDMDLSGLQKLKTGADGVAQGTQGVYAGLQTYQKNMAALPDTQVQQIVQQTCKQAPAECATPEQQRAVGVGVKAGAAAAAQGLEQKDPDSGVSLMDAAKQTNTGAQAYAKAVGQAVDALTKQLKQLPEQMKQLQSGVHQVAGASSQLSSGVSKYTNGVSQYTNGVSQVARQVPQLSSGVSQYTNGVSQYTAGVHTLNTQMPTLTSGISQYVSGVGTFADGVHQSATGVDKFYDGQVKLSQGASKYAKGVNTFSTELQKGSKQVPTYSAADREKLSDVVSTPVNADTNPMGTSAWVVGLIVILGLWLGALAMWLVARTVPSRVLTSSKSSLSLLWTSMSTGALVTGISALGLTVIAALATDLSVGRGIGLFGMLLLVGAMCMLVNHALAAWLHAGGRFISLLFFIVAAAVGLVSAVPKPISTVHSISPLKPAMEGVTAILSGSSPTFGSFVTILLWLVIGGVASLLAVNRARRTSAAKVVGQVA</sequence>
<reference evidence="7 8" key="1">
    <citation type="submission" date="2017-12" db="EMBL/GenBank/DDBJ databases">
        <title>The whole genome sequence of the Acidipropionibacterium virtanenii sp. nov. type strain JS278.</title>
        <authorList>
            <person name="Laine P."/>
            <person name="Deptula P."/>
            <person name="Varmanen P."/>
            <person name="Auvinen P."/>
        </authorList>
    </citation>
    <scope>NUCLEOTIDE SEQUENCE [LARGE SCALE GENOMIC DNA]</scope>
    <source>
        <strain evidence="7 8">JS278</strain>
    </source>
</reference>
<dbReference type="PANTHER" id="PTHR43077">
    <property type="entry name" value="TRANSPORT PERMEASE YVFS-RELATED"/>
    <property type="match status" value="1"/>
</dbReference>
<dbReference type="InterPro" id="IPR017500">
    <property type="entry name" value="Phage_infect_YhgE_N"/>
</dbReference>
<dbReference type="Gene3D" id="3.40.1710.10">
    <property type="entry name" value="abc type-2 transporter like domain"/>
    <property type="match status" value="1"/>
</dbReference>
<feature type="transmembrane region" description="Helical" evidence="5">
    <location>
        <begin position="618"/>
        <end position="640"/>
    </location>
</feature>
<evidence type="ECO:0000256" key="1">
    <source>
        <dbReference type="ARBA" id="ARBA00004141"/>
    </source>
</evidence>
<evidence type="ECO:0000256" key="5">
    <source>
        <dbReference type="SAM" id="Phobius"/>
    </source>
</evidence>
<evidence type="ECO:0000256" key="3">
    <source>
        <dbReference type="ARBA" id="ARBA00022989"/>
    </source>
</evidence>
<proteinExistence type="predicted"/>
<feature type="transmembrane region" description="Helical" evidence="5">
    <location>
        <begin position="661"/>
        <end position="682"/>
    </location>
</feature>
<feature type="transmembrane region" description="Helical" evidence="5">
    <location>
        <begin position="722"/>
        <end position="740"/>
    </location>
</feature>
<dbReference type="InterPro" id="IPR023908">
    <property type="entry name" value="xxxLxxG_rpt"/>
</dbReference>
<dbReference type="Proteomes" id="UP000251995">
    <property type="component" value="Chromosome"/>
</dbReference>
<evidence type="ECO:0000256" key="4">
    <source>
        <dbReference type="ARBA" id="ARBA00023136"/>
    </source>
</evidence>
<dbReference type="NCBIfam" id="TIGR03057">
    <property type="entry name" value="xxxLxxG_by_4"/>
    <property type="match status" value="2"/>
</dbReference>
<keyword evidence="4 5" id="KW-0472">Membrane</keyword>
<name>A0A344UPZ1_9ACTN</name>
<dbReference type="Pfam" id="PF12698">
    <property type="entry name" value="ABC2_membrane_3"/>
    <property type="match status" value="1"/>
</dbReference>
<dbReference type="EMBL" id="CP025198">
    <property type="protein sequence ID" value="AXE37339.1"/>
    <property type="molecule type" value="Genomic_DNA"/>
</dbReference>
<evidence type="ECO:0000313" key="7">
    <source>
        <dbReference type="EMBL" id="AXE37339.1"/>
    </source>
</evidence>
<dbReference type="NCBIfam" id="TIGR03061">
    <property type="entry name" value="pip_yhgE_Nterm"/>
    <property type="match status" value="1"/>
</dbReference>
<dbReference type="InterPro" id="IPR051328">
    <property type="entry name" value="T7SS_ABC-Transporter"/>
</dbReference>
<keyword evidence="2 5" id="KW-0812">Transmembrane</keyword>
<dbReference type="InterPro" id="IPR013525">
    <property type="entry name" value="ABC2_TM"/>
</dbReference>
<gene>
    <name evidence="7" type="primary">smc_1</name>
    <name evidence="7" type="ORF">JS278_00142</name>
</gene>
<dbReference type="SUPFAM" id="SSF101967">
    <property type="entry name" value="Adhesin YadA, collagen-binding domain"/>
    <property type="match status" value="1"/>
</dbReference>
<dbReference type="Gene3D" id="1.10.287.950">
    <property type="entry name" value="Methyl-accepting chemotaxis protein"/>
    <property type="match status" value="1"/>
</dbReference>
<evidence type="ECO:0000313" key="8">
    <source>
        <dbReference type="Proteomes" id="UP000251995"/>
    </source>
</evidence>
<dbReference type="GO" id="GO:0140359">
    <property type="term" value="F:ABC-type transporter activity"/>
    <property type="evidence" value="ECO:0007669"/>
    <property type="project" value="InterPro"/>
</dbReference>
<evidence type="ECO:0000259" key="6">
    <source>
        <dbReference type="Pfam" id="PF12698"/>
    </source>
</evidence>
<protein>
    <submittedName>
        <fullName evidence="7">Chromosome partition protein Smc</fullName>
    </submittedName>
</protein>
<keyword evidence="8" id="KW-1185">Reference proteome</keyword>
<comment type="subcellular location">
    <subcellularLocation>
        <location evidence="1">Membrane</location>
        <topology evidence="1">Multi-pass membrane protein</topology>
    </subcellularLocation>
</comment>
<dbReference type="GO" id="GO:0016020">
    <property type="term" value="C:membrane"/>
    <property type="evidence" value="ECO:0007669"/>
    <property type="project" value="UniProtKB-SubCell"/>
</dbReference>
<dbReference type="InterPro" id="IPR011049">
    <property type="entry name" value="Serralysin-like_metalloprot_C"/>
</dbReference>
<dbReference type="PANTHER" id="PTHR43077:SF5">
    <property type="entry name" value="PHAGE INFECTION PROTEIN"/>
    <property type="match status" value="1"/>
</dbReference>
<keyword evidence="3 5" id="KW-1133">Transmembrane helix</keyword>
<accession>A0A344UPZ1</accession>
<feature type="transmembrane region" description="Helical" evidence="5">
    <location>
        <begin position="694"/>
        <end position="715"/>
    </location>
</feature>
<dbReference type="OrthoDB" id="9811483at2"/>